<organism evidence="1 2">
    <name type="scientific">Smittium mucronatum</name>
    <dbReference type="NCBI Taxonomy" id="133383"/>
    <lineage>
        <taxon>Eukaryota</taxon>
        <taxon>Fungi</taxon>
        <taxon>Fungi incertae sedis</taxon>
        <taxon>Zoopagomycota</taxon>
        <taxon>Kickxellomycotina</taxon>
        <taxon>Harpellomycetes</taxon>
        <taxon>Harpellales</taxon>
        <taxon>Legeriomycetaceae</taxon>
        <taxon>Smittium</taxon>
    </lineage>
</organism>
<dbReference type="PANTHER" id="PTHR14269:SF4">
    <property type="entry name" value="CAT EYE SYNDROME CRITICAL REGION PROTEIN 5"/>
    <property type="match status" value="1"/>
</dbReference>
<dbReference type="PANTHER" id="PTHR14269">
    <property type="entry name" value="CDP-DIACYLGLYCEROL--GLYCEROL-3-PHOSPHATE 3-PHOSPHATIDYLTRANSFERASE-RELATED"/>
    <property type="match status" value="1"/>
</dbReference>
<dbReference type="GO" id="GO:0005739">
    <property type="term" value="C:mitochondrion"/>
    <property type="evidence" value="ECO:0007669"/>
    <property type="project" value="TreeGrafter"/>
</dbReference>
<dbReference type="AlphaFoldDB" id="A0A1R0H430"/>
<dbReference type="GO" id="GO:0016740">
    <property type="term" value="F:transferase activity"/>
    <property type="evidence" value="ECO:0007669"/>
    <property type="project" value="UniProtKB-KW"/>
</dbReference>
<protein>
    <submittedName>
        <fullName evidence="1">Putative CDP-alcohol phosphatidyltransferase class-I family protein</fullName>
    </submittedName>
</protein>
<dbReference type="InterPro" id="IPR023214">
    <property type="entry name" value="HAD_sf"/>
</dbReference>
<keyword evidence="2" id="KW-1185">Reference proteome</keyword>
<dbReference type="Proteomes" id="UP000187455">
    <property type="component" value="Unassembled WGS sequence"/>
</dbReference>
<name>A0A1R0H430_9FUNG</name>
<dbReference type="GO" id="GO:0046474">
    <property type="term" value="P:glycerophospholipid biosynthetic process"/>
    <property type="evidence" value="ECO:0007669"/>
    <property type="project" value="TreeGrafter"/>
</dbReference>
<gene>
    <name evidence="1" type="ORF">AYI68_g1993</name>
</gene>
<evidence type="ECO:0000313" key="1">
    <source>
        <dbReference type="EMBL" id="OLY83858.1"/>
    </source>
</evidence>
<proteinExistence type="predicted"/>
<dbReference type="InterPro" id="IPR036412">
    <property type="entry name" value="HAD-like_sf"/>
</dbReference>
<dbReference type="Gene3D" id="3.40.50.1000">
    <property type="entry name" value="HAD superfamily/HAD-like"/>
    <property type="match status" value="1"/>
</dbReference>
<dbReference type="Pfam" id="PF13242">
    <property type="entry name" value="Hydrolase_like"/>
    <property type="match status" value="1"/>
</dbReference>
<dbReference type="OrthoDB" id="10251048at2759"/>
<keyword evidence="1" id="KW-0808">Transferase</keyword>
<accession>A0A1R0H430</accession>
<dbReference type="InterPro" id="IPR050324">
    <property type="entry name" value="CDP-alcohol_PTase-I"/>
</dbReference>
<comment type="caution">
    <text evidence="1">The sequence shown here is derived from an EMBL/GenBank/DDBJ whole genome shotgun (WGS) entry which is preliminary data.</text>
</comment>
<sequence>MSKVFPYFFQTKIFNEFVNPRNAQGSFHEALKALWKKSTNSNLEYKAFGKPNKVQYEYAETRFKSLEPSFGLEATSTKPDVFAIGDNPYSDIAGANGNGWKSVLVCTGVYQGTPDSNHHVHKATKVTSDVYQAVKWIIESYR</sequence>
<dbReference type="EMBL" id="LSSL01000722">
    <property type="protein sequence ID" value="OLY83858.1"/>
    <property type="molecule type" value="Genomic_DNA"/>
</dbReference>
<evidence type="ECO:0000313" key="2">
    <source>
        <dbReference type="Proteomes" id="UP000187455"/>
    </source>
</evidence>
<reference evidence="1 2" key="1">
    <citation type="journal article" date="2016" name="Mol. Biol. Evol.">
        <title>Genome-Wide Survey of Gut Fungi (Harpellales) Reveals the First Horizontally Transferred Ubiquitin Gene from a Mosquito Host.</title>
        <authorList>
            <person name="Wang Y."/>
            <person name="White M.M."/>
            <person name="Kvist S."/>
            <person name="Moncalvo J.M."/>
        </authorList>
    </citation>
    <scope>NUCLEOTIDE SEQUENCE [LARGE SCALE GENOMIC DNA]</scope>
    <source>
        <strain evidence="1 2">ALG-7-W6</strain>
    </source>
</reference>
<dbReference type="STRING" id="133383.A0A1R0H430"/>
<dbReference type="SUPFAM" id="SSF56784">
    <property type="entry name" value="HAD-like"/>
    <property type="match status" value="1"/>
</dbReference>